<evidence type="ECO:0000313" key="3">
    <source>
        <dbReference type="EMBL" id="MBJ7601293.1"/>
    </source>
</evidence>
<gene>
    <name evidence="3" type="ORF">JF922_24870</name>
</gene>
<evidence type="ECO:0000313" key="4">
    <source>
        <dbReference type="Proteomes" id="UP000612893"/>
    </source>
</evidence>
<sequence length="232" mass="26688">MSGHRPRRPYARHWPPAAGIRQPRPPAHFVVLVYRMPAKPTAGRVAVWRQLKKIGAISLQQSVCVFPDKQEVRRELDEIIRRVAESGGEWHLLPLRPPTPPERGKLVAQFREQTARQYLEIIENCEVNFQKEIEFETFRKNLTYVEAEEIRIEFEKIVEWFERVLVRDWFGAPNQQEARAWLERCHGLVHQFEAAVYEAEQNGTFGEGGPAWAQGDGAPSGGRPQSLATRSS</sequence>
<accession>A0A934NBR2</accession>
<evidence type="ECO:0000259" key="2">
    <source>
        <dbReference type="Pfam" id="PF20229"/>
    </source>
</evidence>
<dbReference type="EMBL" id="JAEKNR010000240">
    <property type="protein sequence ID" value="MBJ7601293.1"/>
    <property type="molecule type" value="Genomic_DNA"/>
</dbReference>
<dbReference type="AlphaFoldDB" id="A0A934NBR2"/>
<dbReference type="RefSeq" id="WP_338205482.1">
    <property type="nucleotide sequence ID" value="NZ_JAEKNR010000240.1"/>
</dbReference>
<evidence type="ECO:0000256" key="1">
    <source>
        <dbReference type="SAM" id="MobiDB-lite"/>
    </source>
</evidence>
<feature type="region of interest" description="Disordered" evidence="1">
    <location>
        <begin position="205"/>
        <end position="232"/>
    </location>
</feature>
<protein>
    <recommendedName>
        <fullName evidence="2">ChrB N-terminal domain-containing protein</fullName>
    </recommendedName>
</protein>
<feature type="domain" description="ChrB N-terminal" evidence="2">
    <location>
        <begin position="44"/>
        <end position="201"/>
    </location>
</feature>
<organism evidence="3 4">
    <name type="scientific">Candidatus Nephthysia bennettiae</name>
    <dbReference type="NCBI Taxonomy" id="3127016"/>
    <lineage>
        <taxon>Bacteria</taxon>
        <taxon>Bacillati</taxon>
        <taxon>Candidatus Dormiibacterota</taxon>
        <taxon>Candidatus Dormibacteria</taxon>
        <taxon>Candidatus Dormibacterales</taxon>
        <taxon>Candidatus Dormibacteraceae</taxon>
        <taxon>Candidatus Nephthysia</taxon>
    </lineage>
</organism>
<keyword evidence="4" id="KW-1185">Reference proteome</keyword>
<dbReference type="Pfam" id="PF20229">
    <property type="entry name" value="ChrB_N"/>
    <property type="match status" value="1"/>
</dbReference>
<comment type="caution">
    <text evidence="3">The sequence shown here is derived from an EMBL/GenBank/DDBJ whole genome shotgun (WGS) entry which is preliminary data.</text>
</comment>
<reference evidence="3" key="1">
    <citation type="submission" date="2020-10" db="EMBL/GenBank/DDBJ databases">
        <title>Ca. Dormibacterota MAGs.</title>
        <authorList>
            <person name="Montgomery K."/>
        </authorList>
    </citation>
    <scope>NUCLEOTIDE SEQUENCE [LARGE SCALE GENOMIC DNA]</scope>
    <source>
        <strain evidence="3">SC8812_S17_10</strain>
    </source>
</reference>
<name>A0A934NBR2_9BACT</name>
<dbReference type="InterPro" id="IPR046858">
    <property type="entry name" value="ChrB_N"/>
</dbReference>
<proteinExistence type="predicted"/>
<dbReference type="Proteomes" id="UP000612893">
    <property type="component" value="Unassembled WGS sequence"/>
</dbReference>